<evidence type="ECO:0000256" key="1">
    <source>
        <dbReference type="SAM" id="MobiDB-lite"/>
    </source>
</evidence>
<gene>
    <name evidence="2" type="ORF">V9T40_005772</name>
</gene>
<accession>A0AAN9TUS4</accession>
<feature type="region of interest" description="Disordered" evidence="1">
    <location>
        <begin position="84"/>
        <end position="114"/>
    </location>
</feature>
<dbReference type="AlphaFoldDB" id="A0AAN9TUS4"/>
<protein>
    <submittedName>
        <fullName evidence="2">Uncharacterized protein</fullName>
    </submittedName>
</protein>
<evidence type="ECO:0000313" key="3">
    <source>
        <dbReference type="Proteomes" id="UP001367676"/>
    </source>
</evidence>
<feature type="region of interest" description="Disordered" evidence="1">
    <location>
        <begin position="169"/>
        <end position="240"/>
    </location>
</feature>
<dbReference type="Proteomes" id="UP001367676">
    <property type="component" value="Unassembled WGS sequence"/>
</dbReference>
<feature type="compositionally biased region" description="Basic residues" evidence="1">
    <location>
        <begin position="195"/>
        <end position="209"/>
    </location>
</feature>
<keyword evidence="3" id="KW-1185">Reference proteome</keyword>
<name>A0AAN9TUS4_9HEMI</name>
<sequence>MSVLSDGVEEVVEMTILTMGDNAVVTHCEEDHHNPSINDLVDNMEITAEELGVEDPDCERCLNPLFALLQLQCAWHGRENDENHSSESSQALCNEDPSNGCEIDENQSHDSIDGSSVVDGVQMIPISEISFLQPRIELRRCDGALRIPFSEISFVKPCIELRRCDERLSGSGRSRGRGRGRPALYPRGQSPWLRRSVRPAGRPRIHPVGHRPAYIRTGRPAGQPRKESRVPQQSSSDDTD</sequence>
<feature type="compositionally biased region" description="Polar residues" evidence="1">
    <location>
        <begin position="230"/>
        <end position="240"/>
    </location>
</feature>
<evidence type="ECO:0000313" key="2">
    <source>
        <dbReference type="EMBL" id="KAK7604586.1"/>
    </source>
</evidence>
<comment type="caution">
    <text evidence="2">The sequence shown here is derived from an EMBL/GenBank/DDBJ whole genome shotgun (WGS) entry which is preliminary data.</text>
</comment>
<organism evidence="2 3">
    <name type="scientific">Parthenolecanium corni</name>
    <dbReference type="NCBI Taxonomy" id="536013"/>
    <lineage>
        <taxon>Eukaryota</taxon>
        <taxon>Metazoa</taxon>
        <taxon>Ecdysozoa</taxon>
        <taxon>Arthropoda</taxon>
        <taxon>Hexapoda</taxon>
        <taxon>Insecta</taxon>
        <taxon>Pterygota</taxon>
        <taxon>Neoptera</taxon>
        <taxon>Paraneoptera</taxon>
        <taxon>Hemiptera</taxon>
        <taxon>Sternorrhyncha</taxon>
        <taxon>Coccoidea</taxon>
        <taxon>Coccidae</taxon>
        <taxon>Parthenolecanium</taxon>
    </lineage>
</organism>
<proteinExistence type="predicted"/>
<dbReference type="EMBL" id="JBBCAQ010000003">
    <property type="protein sequence ID" value="KAK7604586.1"/>
    <property type="molecule type" value="Genomic_DNA"/>
</dbReference>
<reference evidence="2 3" key="1">
    <citation type="submission" date="2024-03" db="EMBL/GenBank/DDBJ databases">
        <title>Adaptation during the transition from Ophiocordyceps entomopathogen to insect associate is accompanied by gene loss and intensified selection.</title>
        <authorList>
            <person name="Ward C.M."/>
            <person name="Onetto C.A."/>
            <person name="Borneman A.R."/>
        </authorList>
    </citation>
    <scope>NUCLEOTIDE SEQUENCE [LARGE SCALE GENOMIC DNA]</scope>
    <source>
        <strain evidence="2">AWRI1</strain>
        <tissue evidence="2">Single Adult Female</tissue>
    </source>
</reference>